<feature type="non-terminal residue" evidence="10">
    <location>
        <position position="1"/>
    </location>
</feature>
<evidence type="ECO:0000256" key="1">
    <source>
        <dbReference type="ARBA" id="ARBA00004167"/>
    </source>
</evidence>
<organism evidence="10 11">
    <name type="scientific">Taxus chinensis</name>
    <name type="common">Chinese yew</name>
    <name type="synonym">Taxus wallichiana var. chinensis</name>
    <dbReference type="NCBI Taxonomy" id="29808"/>
    <lineage>
        <taxon>Eukaryota</taxon>
        <taxon>Viridiplantae</taxon>
        <taxon>Streptophyta</taxon>
        <taxon>Embryophyta</taxon>
        <taxon>Tracheophyta</taxon>
        <taxon>Spermatophyta</taxon>
        <taxon>Pinopsida</taxon>
        <taxon>Pinidae</taxon>
        <taxon>Conifers II</taxon>
        <taxon>Cupressales</taxon>
        <taxon>Taxaceae</taxon>
        <taxon>Taxus</taxon>
    </lineage>
</organism>
<feature type="transmembrane region" description="Helical" evidence="7">
    <location>
        <begin position="54"/>
        <end position="75"/>
    </location>
</feature>
<gene>
    <name evidence="10" type="ORF">KI387_036086</name>
</gene>
<comment type="similarity">
    <text evidence="2">Belongs to the PC-esterase family. TBL subfamily.</text>
</comment>
<evidence type="ECO:0000256" key="3">
    <source>
        <dbReference type="ARBA" id="ARBA00022692"/>
    </source>
</evidence>
<evidence type="ECO:0000313" key="10">
    <source>
        <dbReference type="EMBL" id="KAH9308175.1"/>
    </source>
</evidence>
<dbReference type="AlphaFoldDB" id="A0AA38FQ95"/>
<keyword evidence="6 7" id="KW-0472">Membrane</keyword>
<evidence type="ECO:0000259" key="8">
    <source>
        <dbReference type="Pfam" id="PF13839"/>
    </source>
</evidence>
<protein>
    <recommendedName>
        <fullName evidence="12">Trichome birefringence-like N-terminal domain-containing protein</fullName>
    </recommendedName>
</protein>
<evidence type="ECO:0000256" key="6">
    <source>
        <dbReference type="ARBA" id="ARBA00023136"/>
    </source>
</evidence>
<dbReference type="Pfam" id="PF14416">
    <property type="entry name" value="PMR5N"/>
    <property type="match status" value="1"/>
</dbReference>
<dbReference type="GO" id="GO:0016413">
    <property type="term" value="F:O-acetyltransferase activity"/>
    <property type="evidence" value="ECO:0007669"/>
    <property type="project" value="InterPro"/>
</dbReference>
<evidence type="ECO:0000256" key="4">
    <source>
        <dbReference type="ARBA" id="ARBA00022968"/>
    </source>
</evidence>
<dbReference type="Pfam" id="PF13839">
    <property type="entry name" value="PC-Esterase"/>
    <property type="match status" value="1"/>
</dbReference>
<evidence type="ECO:0000313" key="11">
    <source>
        <dbReference type="Proteomes" id="UP000824469"/>
    </source>
</evidence>
<dbReference type="OMA" id="ISREWIN"/>
<evidence type="ECO:0000259" key="9">
    <source>
        <dbReference type="Pfam" id="PF14416"/>
    </source>
</evidence>
<accession>A0AA38FQ95</accession>
<dbReference type="PANTHER" id="PTHR32285">
    <property type="entry name" value="PROTEIN TRICHOME BIREFRINGENCE-LIKE 9-RELATED"/>
    <property type="match status" value="1"/>
</dbReference>
<dbReference type="InterPro" id="IPR025846">
    <property type="entry name" value="TBL_N"/>
</dbReference>
<dbReference type="PANTHER" id="PTHR32285:SF63">
    <property type="entry name" value="OS01G0880400 PROTEIN"/>
    <property type="match status" value="1"/>
</dbReference>
<keyword evidence="5 7" id="KW-1133">Transmembrane helix</keyword>
<evidence type="ECO:0000256" key="2">
    <source>
        <dbReference type="ARBA" id="ARBA00007727"/>
    </source>
</evidence>
<keyword evidence="3 7" id="KW-0812">Transmembrane</keyword>
<comment type="subcellular location">
    <subcellularLocation>
        <location evidence="1">Membrane</location>
        <topology evidence="1">Single-pass membrane protein</topology>
    </subcellularLocation>
</comment>
<name>A0AA38FQ95_TAXCH</name>
<reference evidence="10 11" key="1">
    <citation type="journal article" date="2021" name="Nat. Plants">
        <title>The Taxus genome provides insights into paclitaxel biosynthesis.</title>
        <authorList>
            <person name="Xiong X."/>
            <person name="Gou J."/>
            <person name="Liao Q."/>
            <person name="Li Y."/>
            <person name="Zhou Q."/>
            <person name="Bi G."/>
            <person name="Li C."/>
            <person name="Du R."/>
            <person name="Wang X."/>
            <person name="Sun T."/>
            <person name="Guo L."/>
            <person name="Liang H."/>
            <person name="Lu P."/>
            <person name="Wu Y."/>
            <person name="Zhang Z."/>
            <person name="Ro D.K."/>
            <person name="Shang Y."/>
            <person name="Huang S."/>
            <person name="Yan J."/>
        </authorList>
    </citation>
    <scope>NUCLEOTIDE SEQUENCE [LARGE SCALE GENOMIC DNA]</scope>
    <source>
        <strain evidence="10">Ta-2019</strain>
    </source>
</reference>
<dbReference type="EMBL" id="JAHRHJ020000007">
    <property type="protein sequence ID" value="KAH9308175.1"/>
    <property type="molecule type" value="Genomic_DNA"/>
</dbReference>
<feature type="domain" description="Trichome birefringence-like C-terminal" evidence="8">
    <location>
        <begin position="158"/>
        <end position="341"/>
    </location>
</feature>
<dbReference type="InterPro" id="IPR026057">
    <property type="entry name" value="TBL_C"/>
</dbReference>
<feature type="domain" description="Trichome birefringence-like N-terminal" evidence="9">
    <location>
        <begin position="105"/>
        <end position="157"/>
    </location>
</feature>
<evidence type="ECO:0008006" key="12">
    <source>
        <dbReference type="Google" id="ProtNLM"/>
    </source>
</evidence>
<keyword evidence="4" id="KW-0735">Signal-anchor</keyword>
<evidence type="ECO:0000256" key="7">
    <source>
        <dbReference type="SAM" id="Phobius"/>
    </source>
</evidence>
<dbReference type="GO" id="GO:0016020">
    <property type="term" value="C:membrane"/>
    <property type="evidence" value="ECO:0007669"/>
    <property type="project" value="UniProtKB-SubCell"/>
</dbReference>
<keyword evidence="11" id="KW-1185">Reference proteome</keyword>
<dbReference type="InterPro" id="IPR029962">
    <property type="entry name" value="TBL"/>
</dbReference>
<dbReference type="Proteomes" id="UP000824469">
    <property type="component" value="Unassembled WGS sequence"/>
</dbReference>
<evidence type="ECO:0000256" key="5">
    <source>
        <dbReference type="ARBA" id="ARBA00022989"/>
    </source>
</evidence>
<comment type="caution">
    <text evidence="10">The sequence shown here is derived from an EMBL/GenBank/DDBJ whole genome shotgun (WGS) entry which is preliminary data.</text>
</comment>
<dbReference type="GO" id="GO:0005794">
    <property type="term" value="C:Golgi apparatus"/>
    <property type="evidence" value="ECO:0007669"/>
    <property type="project" value="TreeGrafter"/>
</dbReference>
<sequence>MRGYRLFRSLNSIYDVVYKILSSTIGSIIFPSQFSQRTYSFGSGGYRQIGHHNFCYLAAILVFIFITFITSHGYFRPHFSAEFISSSEFSSTINGIKNDYSSNSSCDISSGKWVYDKTYPLYTAFSCPFVERGFCCQSNGRKDQDYMKWRWKAMSCDIPRFKSSDILKRLQGLRVAFVGDSMARTQWESLICLLMQGVADKQSVYEINGNKITKRIPFLGVRFSSFNFTIEYYRSPFLVQHGSPPKNAPKRVHSTLKLDKIDYANKRWLDADLLIFNSGHWWTPTKTFRTGCYFQVGDSLKLGIKIEAAYQKAISTWASWVDSMVNTSRTRVYFRSFEPTHW</sequence>
<proteinExistence type="inferred from homology"/>